<gene>
    <name evidence="1" type="ORF">C7437_1011464</name>
</gene>
<sequence>MKKLEEAEHWLEKGRKLDVKRKYEKELFSVRFHINMLSNTKNFVIHQIGKEKIIVTSSEVEKLVIDYEDTRLTSRDSKGSAVLLHIGRLKKLANDLNIPDPRHNDNRGFNKY</sequence>
<comment type="caution">
    <text evidence="1">The sequence shown here is derived from an EMBL/GenBank/DDBJ whole genome shotgun (WGS) entry which is preliminary data.</text>
</comment>
<proteinExistence type="predicted"/>
<name>A0A2W7MNS2_9BACI</name>
<dbReference type="Proteomes" id="UP000248646">
    <property type="component" value="Unassembled WGS sequence"/>
</dbReference>
<evidence type="ECO:0000313" key="2">
    <source>
        <dbReference type="Proteomes" id="UP000248646"/>
    </source>
</evidence>
<accession>A0A2W7MNS2</accession>
<dbReference type="AlphaFoldDB" id="A0A2W7MNS2"/>
<organism evidence="1 2">
    <name type="scientific">Psychrobacillus insolitus</name>
    <dbReference type="NCBI Taxonomy" id="1461"/>
    <lineage>
        <taxon>Bacteria</taxon>
        <taxon>Bacillati</taxon>
        <taxon>Bacillota</taxon>
        <taxon>Bacilli</taxon>
        <taxon>Bacillales</taxon>
        <taxon>Bacillaceae</taxon>
        <taxon>Psychrobacillus</taxon>
    </lineage>
</organism>
<dbReference type="EMBL" id="QKZI01000001">
    <property type="protein sequence ID" value="PZX08340.1"/>
    <property type="molecule type" value="Genomic_DNA"/>
</dbReference>
<reference evidence="1 2" key="1">
    <citation type="submission" date="2018-06" db="EMBL/GenBank/DDBJ databases">
        <title>Genomic Encyclopedia of Type Strains, Phase IV (KMG-IV): sequencing the most valuable type-strain genomes for metagenomic binning, comparative biology and taxonomic classification.</title>
        <authorList>
            <person name="Goeker M."/>
        </authorList>
    </citation>
    <scope>NUCLEOTIDE SEQUENCE [LARGE SCALE GENOMIC DNA]</scope>
    <source>
        <strain evidence="1 2">DSM 5</strain>
    </source>
</reference>
<protein>
    <submittedName>
        <fullName evidence="1">Uncharacterized protein</fullName>
    </submittedName>
</protein>
<evidence type="ECO:0000313" key="1">
    <source>
        <dbReference type="EMBL" id="PZX08340.1"/>
    </source>
</evidence>
<keyword evidence="2" id="KW-1185">Reference proteome</keyword>